<dbReference type="InterPro" id="IPR044822">
    <property type="entry name" value="Myb_DNA-bind_4"/>
</dbReference>
<gene>
    <name evidence="4" type="ORF">LPLAT_LOCUS13941</name>
</gene>
<dbReference type="PANTHER" id="PTHR47595:SF1">
    <property type="entry name" value="MYB_SANT-LIKE DNA-BINDING DOMAIN-CONTAINING PROTEIN"/>
    <property type="match status" value="1"/>
</dbReference>
<feature type="compositionally biased region" description="Polar residues" evidence="2">
    <location>
        <begin position="163"/>
        <end position="183"/>
    </location>
</feature>
<feature type="region of interest" description="Disordered" evidence="2">
    <location>
        <begin position="162"/>
        <end position="206"/>
    </location>
</feature>
<dbReference type="AlphaFoldDB" id="A0AAV2PBD0"/>
<organism evidence="4 5">
    <name type="scientific">Lasius platythorax</name>
    <dbReference type="NCBI Taxonomy" id="488582"/>
    <lineage>
        <taxon>Eukaryota</taxon>
        <taxon>Metazoa</taxon>
        <taxon>Ecdysozoa</taxon>
        <taxon>Arthropoda</taxon>
        <taxon>Hexapoda</taxon>
        <taxon>Insecta</taxon>
        <taxon>Pterygota</taxon>
        <taxon>Neoptera</taxon>
        <taxon>Endopterygota</taxon>
        <taxon>Hymenoptera</taxon>
        <taxon>Apocrita</taxon>
        <taxon>Aculeata</taxon>
        <taxon>Formicoidea</taxon>
        <taxon>Formicidae</taxon>
        <taxon>Formicinae</taxon>
        <taxon>Lasius</taxon>
        <taxon>Lasius</taxon>
    </lineage>
</organism>
<keyword evidence="1" id="KW-0175">Coiled coil</keyword>
<keyword evidence="5" id="KW-1185">Reference proteome</keyword>
<dbReference type="Proteomes" id="UP001497644">
    <property type="component" value="Chromosome 9"/>
</dbReference>
<name>A0AAV2PBD0_9HYME</name>
<evidence type="ECO:0000256" key="2">
    <source>
        <dbReference type="SAM" id="MobiDB-lite"/>
    </source>
</evidence>
<evidence type="ECO:0000313" key="4">
    <source>
        <dbReference type="EMBL" id="CAL1688915.1"/>
    </source>
</evidence>
<reference evidence="4" key="1">
    <citation type="submission" date="2024-04" db="EMBL/GenBank/DDBJ databases">
        <authorList>
            <consortium name="Molecular Ecology Group"/>
        </authorList>
    </citation>
    <scope>NUCLEOTIDE SEQUENCE</scope>
</reference>
<proteinExistence type="predicted"/>
<evidence type="ECO:0000256" key="1">
    <source>
        <dbReference type="SAM" id="Coils"/>
    </source>
</evidence>
<dbReference type="EMBL" id="OZ034832">
    <property type="protein sequence ID" value="CAL1688915.1"/>
    <property type="molecule type" value="Genomic_DNA"/>
</dbReference>
<sequence>MDFDSYTCTVCNGTFIDMKDYSDHSCKPIVDEIKDVLLLPNKKKLKRGKEESDVFYWSHNATLGLLAAYQTIQSNKENVKKHKNFWHDLAEKLQKLGYKVTSDQTRWKINSLIKKYKECVDYNSKSGRSPKSFPYLNEMQDMFGHRKNINCDHTLDSSFFGAKSQSSHSKSEDQQQPLETQILSSSSSSPRQLTSPVKKVKKVHSDSAKTKLELEKQWLEHLRMLSTKNEKENEKLIKIDERNALKKEKLLLKQKQLFWKETVLKRKMENKNERHRDRMRIEREKCQLLKDLIQSKNLFSLDNVLDKE</sequence>
<protein>
    <recommendedName>
        <fullName evidence="3">Myb/SANT-like DNA-binding domain-containing protein</fullName>
    </recommendedName>
</protein>
<dbReference type="Gene3D" id="1.10.10.60">
    <property type="entry name" value="Homeodomain-like"/>
    <property type="match status" value="1"/>
</dbReference>
<evidence type="ECO:0000313" key="5">
    <source>
        <dbReference type="Proteomes" id="UP001497644"/>
    </source>
</evidence>
<evidence type="ECO:0000259" key="3">
    <source>
        <dbReference type="Pfam" id="PF13837"/>
    </source>
</evidence>
<accession>A0AAV2PBD0</accession>
<dbReference type="PANTHER" id="PTHR47595">
    <property type="entry name" value="HEAT SHOCK 70 KDA PROTEIN 14"/>
    <property type="match status" value="1"/>
</dbReference>
<feature type="domain" description="Myb/SANT-like DNA-binding" evidence="3">
    <location>
        <begin position="56"/>
        <end position="142"/>
    </location>
</feature>
<feature type="coiled-coil region" evidence="1">
    <location>
        <begin position="228"/>
        <end position="285"/>
    </location>
</feature>
<dbReference type="Pfam" id="PF13837">
    <property type="entry name" value="Myb_DNA-bind_4"/>
    <property type="match status" value="1"/>
</dbReference>